<evidence type="ECO:0000313" key="2">
    <source>
        <dbReference type="EMBL" id="MFC0263722.1"/>
    </source>
</evidence>
<comment type="caution">
    <text evidence="2">The sequence shown here is derived from an EMBL/GenBank/DDBJ whole genome shotgun (WGS) entry which is preliminary data.</text>
</comment>
<evidence type="ECO:0000313" key="3">
    <source>
        <dbReference type="Proteomes" id="UP001589797"/>
    </source>
</evidence>
<dbReference type="RefSeq" id="WP_382388195.1">
    <property type="nucleotide sequence ID" value="NZ_JBHLWI010000037.1"/>
</dbReference>
<evidence type="ECO:0000259" key="1">
    <source>
        <dbReference type="Pfam" id="PF07669"/>
    </source>
</evidence>
<gene>
    <name evidence="2" type="ORF">ACFFIP_13600</name>
</gene>
<dbReference type="PRINTS" id="PR00507">
    <property type="entry name" value="N12N6MTFRASE"/>
</dbReference>
<dbReference type="InterPro" id="IPR052933">
    <property type="entry name" value="DNA_Protect_Modify"/>
</dbReference>
<keyword evidence="2" id="KW-0489">Methyltransferase</keyword>
<dbReference type="PANTHER" id="PTHR41313:SF1">
    <property type="entry name" value="DNA METHYLASE ADENINE-SPECIFIC DOMAIN-CONTAINING PROTEIN"/>
    <property type="match status" value="1"/>
</dbReference>
<proteinExistence type="predicted"/>
<dbReference type="GO" id="GO:0032259">
    <property type="term" value="P:methylation"/>
    <property type="evidence" value="ECO:0007669"/>
    <property type="project" value="UniProtKB-KW"/>
</dbReference>
<dbReference type="Proteomes" id="UP001589797">
    <property type="component" value="Unassembled WGS sequence"/>
</dbReference>
<dbReference type="EMBL" id="JBHLWI010000037">
    <property type="protein sequence ID" value="MFC0263722.1"/>
    <property type="molecule type" value="Genomic_DNA"/>
</dbReference>
<dbReference type="Gene3D" id="3.40.50.150">
    <property type="entry name" value="Vaccinia Virus protein VP39"/>
    <property type="match status" value="1"/>
</dbReference>
<dbReference type="Pfam" id="PF07669">
    <property type="entry name" value="Eco57I"/>
    <property type="match status" value="1"/>
</dbReference>
<accession>A0ABV6FV24</accession>
<name>A0ABV6FV24_9BACT</name>
<dbReference type="InterPro" id="IPR029063">
    <property type="entry name" value="SAM-dependent_MTases_sf"/>
</dbReference>
<dbReference type="GO" id="GO:0008168">
    <property type="term" value="F:methyltransferase activity"/>
    <property type="evidence" value="ECO:0007669"/>
    <property type="project" value="UniProtKB-KW"/>
</dbReference>
<feature type="domain" description="Type II methyltransferase M.TaqI-like" evidence="1">
    <location>
        <begin position="187"/>
        <end position="268"/>
    </location>
</feature>
<organism evidence="2 3">
    <name type="scientific">Fontibacter flavus</name>
    <dbReference type="NCBI Taxonomy" id="654838"/>
    <lineage>
        <taxon>Bacteria</taxon>
        <taxon>Pseudomonadati</taxon>
        <taxon>Bacteroidota</taxon>
        <taxon>Cytophagia</taxon>
        <taxon>Cytophagales</taxon>
        <taxon>Cyclobacteriaceae</taxon>
        <taxon>Fontibacter</taxon>
    </lineage>
</organism>
<sequence>MAYNPKHKLRENIEALRVAFALLGGRQPEAGDLAKLQAYSGFGGIKAILYLDIEDKNWKNLGASKSDLELFDDITQLKQLLEGNLSGKEYNEAIQSLKNSVLTSFYTPDIVPKVLYETLKAQGVNPTKLYEPSSGAGIFISEAVKAFPQLHAATAVEKDVLTGKVLEALAPNLGVPSKIQVTGFENTPNEENGKFDLVVSNIPFGNFRVYDPAYQNSELTSKIHNYFFAKGLDKLGHGGLMAYITTDAFLNNPSNKAARQHLFERADFVSLSVMPDNLMKDTGNTEAPSHLLVVQKNDNKEGLSAEEKQLLGTVNKSNEFGEFSLNEFIVSHPSRIVGNEVGPGKNQYGKANISVWQTGNIGNIGDTLSALLKTDFQERLNVKAFHSLGEQLVKGASQQQVSDAPKLTYVPAPEKRQTQESIQLGLFDAMPAEKTNRAMDYLNSLDATVIQKQSVKMLGVIRTADNPEHEGIVLLTARALNNSKYHYKLYSNLKEITFSANWMNAAVLPYRLQNLTRELRQYGHEYLFEGEPQLKEAFRNILDKPMAFQVSKPFHVAGALVMNEGKPGRLEASGSPDGTMNVVPLVDGERHRDFYQKYIELRDAYLDKNQGEEKPDGYLDTIGKAYDEFTKSFGQLNQKENAARIKEDLAHGLIMLSSLERREGSLFVKSDVFNRQESIQENTFSTDDPAIALAQSLNRYGEVNLSFIGAVLAKDVEEIPLLLRHKIYLNPDSRKWEPADKSCPGMCWKNYGRQKRPLQTIPRTNT</sequence>
<dbReference type="SUPFAM" id="SSF53335">
    <property type="entry name" value="S-adenosyl-L-methionine-dependent methyltransferases"/>
    <property type="match status" value="1"/>
</dbReference>
<protein>
    <submittedName>
        <fullName evidence="2">Eco57I restriction-modification methylase domain-containing protein</fullName>
    </submittedName>
</protein>
<keyword evidence="3" id="KW-1185">Reference proteome</keyword>
<dbReference type="InterPro" id="IPR011639">
    <property type="entry name" value="MethylTrfase_TaqI-like_dom"/>
</dbReference>
<reference evidence="2 3" key="1">
    <citation type="submission" date="2024-09" db="EMBL/GenBank/DDBJ databases">
        <authorList>
            <person name="Sun Q."/>
            <person name="Mori K."/>
        </authorList>
    </citation>
    <scope>NUCLEOTIDE SEQUENCE [LARGE SCALE GENOMIC DNA]</scope>
    <source>
        <strain evidence="2 3">CCM 7650</strain>
    </source>
</reference>
<keyword evidence="2" id="KW-0808">Transferase</keyword>
<dbReference type="PANTHER" id="PTHR41313">
    <property type="entry name" value="ADENINE-SPECIFIC METHYLTRANSFERASE"/>
    <property type="match status" value="1"/>
</dbReference>